<dbReference type="PANTHER" id="PTHR48100:SF1">
    <property type="entry name" value="HISTIDINE PHOSPHATASE FAMILY PROTEIN-RELATED"/>
    <property type="match status" value="1"/>
</dbReference>
<dbReference type="GO" id="GO:0016791">
    <property type="term" value="F:phosphatase activity"/>
    <property type="evidence" value="ECO:0007669"/>
    <property type="project" value="TreeGrafter"/>
</dbReference>
<dbReference type="Proteomes" id="UP000177652">
    <property type="component" value="Unassembled WGS sequence"/>
</dbReference>
<evidence type="ECO:0008006" key="3">
    <source>
        <dbReference type="Google" id="ProtNLM"/>
    </source>
</evidence>
<reference evidence="1 2" key="1">
    <citation type="journal article" date="2016" name="Nat. Commun.">
        <title>Thousands of microbial genomes shed light on interconnected biogeochemical processes in an aquifer system.</title>
        <authorList>
            <person name="Anantharaman K."/>
            <person name="Brown C.T."/>
            <person name="Hug L.A."/>
            <person name="Sharon I."/>
            <person name="Castelle C.J."/>
            <person name="Probst A.J."/>
            <person name="Thomas B.C."/>
            <person name="Singh A."/>
            <person name="Wilkins M.J."/>
            <person name="Karaoz U."/>
            <person name="Brodie E.L."/>
            <person name="Williams K.H."/>
            <person name="Hubbard S.S."/>
            <person name="Banfield J.F."/>
        </authorList>
    </citation>
    <scope>NUCLEOTIDE SEQUENCE [LARGE SCALE GENOMIC DNA]</scope>
</reference>
<proteinExistence type="predicted"/>
<sequence>MKTVYFIRHGESEGIANLRYQPSEAPLTERGREQARLIAERCTRLQIDTIISSTMTRAQETAAIIAARTGLPVESSDFFRERRLPRELTDRVRAKKETREIERAWQKSLADEGPRVSDGENFEDICMRAGQGLEHLAARGEQNILVSTHESFLRILIARALFGESVSGQEMKVFMRALGMENTGITVLRHNADDPTLPWTLWIWNDHAHLG</sequence>
<dbReference type="InterPro" id="IPR013078">
    <property type="entry name" value="His_Pase_superF_clade-1"/>
</dbReference>
<gene>
    <name evidence="1" type="ORF">A3D71_01805</name>
</gene>
<dbReference type="Pfam" id="PF00300">
    <property type="entry name" value="His_Phos_1"/>
    <property type="match status" value="1"/>
</dbReference>
<dbReference type="GO" id="GO:0005737">
    <property type="term" value="C:cytoplasm"/>
    <property type="evidence" value="ECO:0007669"/>
    <property type="project" value="TreeGrafter"/>
</dbReference>
<dbReference type="EMBL" id="MFLK01000030">
    <property type="protein sequence ID" value="OGG65785.1"/>
    <property type="molecule type" value="Genomic_DNA"/>
</dbReference>
<dbReference type="InterPro" id="IPR050275">
    <property type="entry name" value="PGM_Phosphatase"/>
</dbReference>
<evidence type="ECO:0000313" key="2">
    <source>
        <dbReference type="Proteomes" id="UP000177652"/>
    </source>
</evidence>
<dbReference type="AlphaFoldDB" id="A0A1F6DWH9"/>
<dbReference type="InterPro" id="IPR029033">
    <property type="entry name" value="His_PPase_superfam"/>
</dbReference>
<dbReference type="CDD" id="cd07067">
    <property type="entry name" value="HP_PGM_like"/>
    <property type="match status" value="1"/>
</dbReference>
<dbReference type="PANTHER" id="PTHR48100">
    <property type="entry name" value="BROAD-SPECIFICITY PHOSPHATASE YOR283W-RELATED"/>
    <property type="match status" value="1"/>
</dbReference>
<comment type="caution">
    <text evidence="1">The sequence shown here is derived from an EMBL/GenBank/DDBJ whole genome shotgun (WGS) entry which is preliminary data.</text>
</comment>
<accession>A0A1F6DWH9</accession>
<dbReference type="SUPFAM" id="SSF53254">
    <property type="entry name" value="Phosphoglycerate mutase-like"/>
    <property type="match status" value="1"/>
</dbReference>
<name>A0A1F6DWH9_9BACT</name>
<evidence type="ECO:0000313" key="1">
    <source>
        <dbReference type="EMBL" id="OGG65785.1"/>
    </source>
</evidence>
<protein>
    <recommendedName>
        <fullName evidence="3">Phosphoglycerate mutase</fullName>
    </recommendedName>
</protein>
<dbReference type="Gene3D" id="3.40.50.1240">
    <property type="entry name" value="Phosphoglycerate mutase-like"/>
    <property type="match status" value="1"/>
</dbReference>
<dbReference type="SMART" id="SM00855">
    <property type="entry name" value="PGAM"/>
    <property type="match status" value="1"/>
</dbReference>
<dbReference type="STRING" id="1798497.A3D71_01805"/>
<organism evidence="1 2">
    <name type="scientific">Candidatus Kaiserbacteria bacterium RIFCSPHIGHO2_02_FULL_55_20</name>
    <dbReference type="NCBI Taxonomy" id="1798497"/>
    <lineage>
        <taxon>Bacteria</taxon>
        <taxon>Candidatus Kaiseribacteriota</taxon>
    </lineage>
</organism>